<dbReference type="GO" id="GO:0071555">
    <property type="term" value="P:cell wall organization"/>
    <property type="evidence" value="ECO:0007669"/>
    <property type="project" value="UniProtKB-KW"/>
</dbReference>
<dbReference type="NCBIfam" id="TIGR03019">
    <property type="entry name" value="pepcterm_femAB"/>
    <property type="match status" value="1"/>
</dbReference>
<evidence type="ECO:0000256" key="6">
    <source>
        <dbReference type="ARBA" id="ARBA00023316"/>
    </source>
</evidence>
<dbReference type="GO" id="GO:0009252">
    <property type="term" value="P:peptidoglycan biosynthetic process"/>
    <property type="evidence" value="ECO:0007669"/>
    <property type="project" value="UniProtKB-KW"/>
</dbReference>
<dbReference type="Gene3D" id="3.40.630.30">
    <property type="match status" value="1"/>
</dbReference>
<dbReference type="InterPro" id="IPR017469">
    <property type="entry name" value="PEP-CTERM_FemAB-rel"/>
</dbReference>
<dbReference type="InterPro" id="IPR050644">
    <property type="entry name" value="PG_Glycine_Bridge_Synth"/>
</dbReference>
<comment type="similarity">
    <text evidence="1">Belongs to the FemABX family.</text>
</comment>
<evidence type="ECO:0000256" key="5">
    <source>
        <dbReference type="ARBA" id="ARBA00023315"/>
    </source>
</evidence>
<evidence type="ECO:0000256" key="4">
    <source>
        <dbReference type="ARBA" id="ARBA00022984"/>
    </source>
</evidence>
<dbReference type="PROSITE" id="PS51191">
    <property type="entry name" value="FEMABX"/>
    <property type="match status" value="1"/>
</dbReference>
<keyword evidence="6" id="KW-0961">Cell wall biogenesis/degradation</keyword>
<dbReference type="InterPro" id="IPR003447">
    <property type="entry name" value="FEMABX"/>
</dbReference>
<keyword evidence="4" id="KW-0573">Peptidoglycan synthesis</keyword>
<evidence type="ECO:0000256" key="2">
    <source>
        <dbReference type="ARBA" id="ARBA00022679"/>
    </source>
</evidence>
<dbReference type="EMBL" id="UOFN01000013">
    <property type="protein sequence ID" value="VAW73245.1"/>
    <property type="molecule type" value="Genomic_DNA"/>
</dbReference>
<dbReference type="Pfam" id="PF13480">
    <property type="entry name" value="Acetyltransf_6"/>
    <property type="match status" value="1"/>
</dbReference>
<organism evidence="8">
    <name type="scientific">hydrothermal vent metagenome</name>
    <dbReference type="NCBI Taxonomy" id="652676"/>
    <lineage>
        <taxon>unclassified sequences</taxon>
        <taxon>metagenomes</taxon>
        <taxon>ecological metagenomes</taxon>
    </lineage>
</organism>
<sequence>MTQADIKISVLDNTAPALQHWNQYLTEHPSANFYQRAEWRGINETEFGHKTFFLTAQHGNEIAGLFPLVFINSRVFGRILCSMPFVNFGGPCTNDPQIEAALVEQACKIAREQQADYMELRGLHRVTPELATSEHKISMTLELDADPDTLWNAFKSKHRTNIRRVYKNGVAVTAGGIELLDDFYDIMSQSWRTLGTPIYRKRYFHSILEAFGDDIRIFVATQNGTPVATAFNGHFQSTVEGMWAGAIPAYRKLQINYVLYWEMIKDACERGFITYHLGRSTVETGGESFKKKWNAESTQLYWQYYLPDGGEIPQLNVQNAKYQLAIRAWKRMPLWATQLIGPILAKDIP</sequence>
<feature type="domain" description="BioF2-like acetyltransferase" evidence="7">
    <location>
        <begin position="156"/>
        <end position="290"/>
    </location>
</feature>
<keyword evidence="5" id="KW-0012">Acyltransferase</keyword>
<name>A0A3B0XXX9_9ZZZZ</name>
<keyword evidence="3" id="KW-0133">Cell shape</keyword>
<evidence type="ECO:0000256" key="1">
    <source>
        <dbReference type="ARBA" id="ARBA00009943"/>
    </source>
</evidence>
<dbReference type="GO" id="GO:0008360">
    <property type="term" value="P:regulation of cell shape"/>
    <property type="evidence" value="ECO:0007669"/>
    <property type="project" value="UniProtKB-KW"/>
</dbReference>
<accession>A0A3B0XXX9</accession>
<evidence type="ECO:0000256" key="3">
    <source>
        <dbReference type="ARBA" id="ARBA00022960"/>
    </source>
</evidence>
<dbReference type="PANTHER" id="PTHR36174">
    <property type="entry name" value="LIPID II:GLYCINE GLYCYLTRANSFERASE"/>
    <property type="match status" value="1"/>
</dbReference>
<dbReference type="SUPFAM" id="SSF55729">
    <property type="entry name" value="Acyl-CoA N-acyltransferases (Nat)"/>
    <property type="match status" value="2"/>
</dbReference>
<keyword evidence="2" id="KW-0808">Transferase</keyword>
<reference evidence="8" key="1">
    <citation type="submission" date="2018-06" db="EMBL/GenBank/DDBJ databases">
        <authorList>
            <person name="Zhirakovskaya E."/>
        </authorList>
    </citation>
    <scope>NUCLEOTIDE SEQUENCE</scope>
</reference>
<dbReference type="PANTHER" id="PTHR36174:SF1">
    <property type="entry name" value="LIPID II:GLYCINE GLYCYLTRANSFERASE"/>
    <property type="match status" value="1"/>
</dbReference>
<evidence type="ECO:0000313" key="8">
    <source>
        <dbReference type="EMBL" id="VAW73245.1"/>
    </source>
</evidence>
<dbReference type="AlphaFoldDB" id="A0A3B0XXX9"/>
<proteinExistence type="inferred from homology"/>
<dbReference type="InterPro" id="IPR016181">
    <property type="entry name" value="Acyl_CoA_acyltransferase"/>
</dbReference>
<gene>
    <name evidence="8" type="ORF">MNBD_GAMMA15-641</name>
</gene>
<evidence type="ECO:0000259" key="7">
    <source>
        <dbReference type="Pfam" id="PF13480"/>
    </source>
</evidence>
<protein>
    <recommendedName>
        <fullName evidence="7">BioF2-like acetyltransferase domain-containing protein</fullName>
    </recommendedName>
</protein>
<dbReference type="InterPro" id="IPR038740">
    <property type="entry name" value="BioF2-like_GNAT_dom"/>
</dbReference>
<dbReference type="GO" id="GO:0016755">
    <property type="term" value="F:aminoacyltransferase activity"/>
    <property type="evidence" value="ECO:0007669"/>
    <property type="project" value="InterPro"/>
</dbReference>